<comment type="similarity">
    <text evidence="2 6">Belongs to the GMC oxidoreductase family.</text>
</comment>
<evidence type="ECO:0000256" key="6">
    <source>
        <dbReference type="RuleBase" id="RU003968"/>
    </source>
</evidence>
<dbReference type="Pfam" id="PF05199">
    <property type="entry name" value="GMC_oxred_C"/>
    <property type="match status" value="1"/>
</dbReference>
<dbReference type="InterPro" id="IPR000172">
    <property type="entry name" value="GMC_OxRdtase_N"/>
</dbReference>
<dbReference type="PIRSF" id="PIRSF000137">
    <property type="entry name" value="Alcohol_oxidase"/>
    <property type="match status" value="1"/>
</dbReference>
<dbReference type="Gene3D" id="3.30.410.40">
    <property type="match status" value="1"/>
</dbReference>
<comment type="caution">
    <text evidence="8">The sequence shown here is derived from an EMBL/GenBank/DDBJ whole genome shotgun (WGS) entry which is preliminary data.</text>
</comment>
<dbReference type="SUPFAM" id="SSF54373">
    <property type="entry name" value="FAD-linked reductases, C-terminal domain"/>
    <property type="match status" value="1"/>
</dbReference>
<dbReference type="GO" id="GO:0016020">
    <property type="term" value="C:membrane"/>
    <property type="evidence" value="ECO:0007669"/>
    <property type="project" value="TreeGrafter"/>
</dbReference>
<keyword evidence="8" id="KW-0560">Oxidoreductase</keyword>
<organism evidence="8 9">
    <name type="scientific">Tabrizicola oligotrophica</name>
    <dbReference type="NCBI Taxonomy" id="2710650"/>
    <lineage>
        <taxon>Bacteria</taxon>
        <taxon>Pseudomonadati</taxon>
        <taxon>Pseudomonadota</taxon>
        <taxon>Alphaproteobacteria</taxon>
        <taxon>Rhodobacterales</taxon>
        <taxon>Paracoccaceae</taxon>
        <taxon>Tabrizicola</taxon>
    </lineage>
</organism>
<dbReference type="InterPro" id="IPR036188">
    <property type="entry name" value="FAD/NAD-bd_sf"/>
</dbReference>
<protein>
    <submittedName>
        <fullName evidence="8">Choline dehydrogenase</fullName>
        <ecNumber evidence="8">1.1.99.1</ecNumber>
    </submittedName>
</protein>
<evidence type="ECO:0000313" key="9">
    <source>
        <dbReference type="Proteomes" id="UP000477782"/>
    </source>
</evidence>
<dbReference type="AlphaFoldDB" id="A0A6M0QZ53"/>
<dbReference type="GO" id="GO:0008812">
    <property type="term" value="F:choline dehydrogenase activity"/>
    <property type="evidence" value="ECO:0007669"/>
    <property type="project" value="UniProtKB-EC"/>
</dbReference>
<dbReference type="NCBIfam" id="NF002550">
    <property type="entry name" value="PRK02106.1"/>
    <property type="match status" value="1"/>
</dbReference>
<keyword evidence="9" id="KW-1185">Reference proteome</keyword>
<comment type="cofactor">
    <cofactor evidence="1 5">
        <name>FAD</name>
        <dbReference type="ChEBI" id="CHEBI:57692"/>
    </cofactor>
</comment>
<keyword evidence="4 5" id="KW-0274">FAD</keyword>
<evidence type="ECO:0000256" key="2">
    <source>
        <dbReference type="ARBA" id="ARBA00010790"/>
    </source>
</evidence>
<dbReference type="InterPro" id="IPR012132">
    <property type="entry name" value="GMC_OxRdtase"/>
</dbReference>
<dbReference type="PANTHER" id="PTHR11552">
    <property type="entry name" value="GLUCOSE-METHANOL-CHOLINE GMC OXIDOREDUCTASE"/>
    <property type="match status" value="1"/>
</dbReference>
<dbReference type="SUPFAM" id="SSF51905">
    <property type="entry name" value="FAD/NAD(P)-binding domain"/>
    <property type="match status" value="1"/>
</dbReference>
<keyword evidence="3 6" id="KW-0285">Flavoprotein</keyword>
<gene>
    <name evidence="8" type="ORF">G4Z14_15700</name>
</gene>
<dbReference type="PANTHER" id="PTHR11552:SF147">
    <property type="entry name" value="CHOLINE DEHYDROGENASE, MITOCHONDRIAL"/>
    <property type="match status" value="1"/>
</dbReference>
<evidence type="ECO:0000313" key="8">
    <source>
        <dbReference type="EMBL" id="NEY91742.1"/>
    </source>
</evidence>
<feature type="binding site" evidence="5">
    <location>
        <begin position="99"/>
        <end position="102"/>
    </location>
    <ligand>
        <name>FAD</name>
        <dbReference type="ChEBI" id="CHEBI:57692"/>
    </ligand>
</feature>
<sequence length="551" mass="60407">MPIQGSLPKGDYDYVIIGAGSAGCVLAARLTEDPQARVCLIEVGPRDRSLFIHMPAALTMPIESKTWNWRYVTGPEPHLNNRTLGQARGRGLGGSSSINGMVWVRGHPSDYDQWQAEGLDGWSFADCLPYFKKMESFEGGRDPNRGGDGPLKITRSKADHPFYEAFLRAGEAYGLPVARDYNSGDIEGLHVTQATISGGRRQSTAVAYLHPVAHRPNLTVLTGWRADRVLLEGDRATGIALRRGRETAELQAGREVILSAGTIGSAHLMLLSGIGPADHLRASGVTVRHDLPGVGENLQDHFVASLMFRASGTRSIASDLSLWNRPRIGLEWLLTRGGLGATSFFEVGAFFRSGPGAAYANMQHEFLPFLADFQDGRVRIDHGYQYFLSQMRPKSRGWLRLRSADPDTHPEIVFNYLDDPADADEMLDGLAQTRDMARQAPWAAMGGTEVAPGAEVRSRTEALEWMRRIGNTEHHPVGTCRMGHDSMAVTDGEGRVHGILGLRIVDGSVLPYIPTANVNAPIIMVAEKIADRIRGRAALNRQTLRHNWLTP</sequence>
<dbReference type="InterPro" id="IPR007867">
    <property type="entry name" value="GMC_OxRtase_C"/>
</dbReference>
<dbReference type="GO" id="GO:0050660">
    <property type="term" value="F:flavin adenine dinucleotide binding"/>
    <property type="evidence" value="ECO:0007669"/>
    <property type="project" value="InterPro"/>
</dbReference>
<name>A0A6M0QZ53_9RHOB</name>
<feature type="binding site" evidence="5">
    <location>
        <position position="507"/>
    </location>
    <ligand>
        <name>FAD</name>
        <dbReference type="ChEBI" id="CHEBI:57692"/>
    </ligand>
</feature>
<evidence type="ECO:0000256" key="3">
    <source>
        <dbReference type="ARBA" id="ARBA00022630"/>
    </source>
</evidence>
<evidence type="ECO:0000256" key="5">
    <source>
        <dbReference type="PIRSR" id="PIRSR000137-2"/>
    </source>
</evidence>
<dbReference type="Pfam" id="PF00732">
    <property type="entry name" value="GMC_oxred_N"/>
    <property type="match status" value="1"/>
</dbReference>
<dbReference type="Proteomes" id="UP000477782">
    <property type="component" value="Unassembled WGS sequence"/>
</dbReference>
<reference evidence="8 9" key="1">
    <citation type="submission" date="2020-02" db="EMBL/GenBank/DDBJ databases">
        <authorList>
            <person name="Chen W.-M."/>
        </authorList>
    </citation>
    <scope>NUCLEOTIDE SEQUENCE [LARGE SCALE GENOMIC DNA]</scope>
    <source>
        <strain evidence="8 9">KMS-5</strain>
    </source>
</reference>
<dbReference type="GO" id="GO:0019285">
    <property type="term" value="P:glycine betaine biosynthetic process from choline"/>
    <property type="evidence" value="ECO:0007669"/>
    <property type="project" value="TreeGrafter"/>
</dbReference>
<evidence type="ECO:0000256" key="1">
    <source>
        <dbReference type="ARBA" id="ARBA00001974"/>
    </source>
</evidence>
<dbReference type="EC" id="1.1.99.1" evidence="8"/>
<dbReference type="PROSITE" id="PS00623">
    <property type="entry name" value="GMC_OXRED_1"/>
    <property type="match status" value="1"/>
</dbReference>
<proteinExistence type="inferred from homology"/>
<evidence type="ECO:0000256" key="4">
    <source>
        <dbReference type="ARBA" id="ARBA00022827"/>
    </source>
</evidence>
<evidence type="ECO:0000259" key="7">
    <source>
        <dbReference type="PROSITE" id="PS00623"/>
    </source>
</evidence>
<dbReference type="RefSeq" id="WP_164627445.1">
    <property type="nucleotide sequence ID" value="NZ_JAAIVJ010000012.1"/>
</dbReference>
<accession>A0A6M0QZ53</accession>
<feature type="domain" description="Glucose-methanol-choline oxidoreductase N-terminal" evidence="7">
    <location>
        <begin position="89"/>
        <end position="112"/>
    </location>
</feature>
<dbReference type="Gene3D" id="3.50.50.60">
    <property type="entry name" value="FAD/NAD(P)-binding domain"/>
    <property type="match status" value="1"/>
</dbReference>
<dbReference type="EMBL" id="JAAIVJ010000012">
    <property type="protein sequence ID" value="NEY91742.1"/>
    <property type="molecule type" value="Genomic_DNA"/>
</dbReference>